<evidence type="ECO:0000259" key="5">
    <source>
        <dbReference type="Pfam" id="PF17954"/>
    </source>
</evidence>
<dbReference type="Gene3D" id="2.60.120.10">
    <property type="entry name" value="Jelly Rolls"/>
    <property type="match status" value="2"/>
</dbReference>
<dbReference type="Proteomes" id="UP000789342">
    <property type="component" value="Unassembled WGS sequence"/>
</dbReference>
<feature type="binding site" evidence="2">
    <location>
        <position position="104"/>
    </location>
    <ligand>
        <name>Fe cation</name>
        <dbReference type="ChEBI" id="CHEBI:24875"/>
    </ligand>
</feature>
<dbReference type="InterPro" id="IPR014710">
    <property type="entry name" value="RmlC-like_jellyroll"/>
</dbReference>
<evidence type="ECO:0000313" key="6">
    <source>
        <dbReference type="EMBL" id="CAG8462351.1"/>
    </source>
</evidence>
<dbReference type="GO" id="GO:0046872">
    <property type="term" value="F:metal ion binding"/>
    <property type="evidence" value="ECO:0007669"/>
    <property type="project" value="UniProtKB-KW"/>
</dbReference>
<feature type="binding site" evidence="2">
    <location>
        <position position="62"/>
    </location>
    <ligand>
        <name>Fe cation</name>
        <dbReference type="ChEBI" id="CHEBI:24875"/>
    </ligand>
</feature>
<dbReference type="PANTHER" id="PTHR43212">
    <property type="entry name" value="QUERCETIN 2,3-DIOXYGENASE"/>
    <property type="match status" value="1"/>
</dbReference>
<evidence type="ECO:0000313" key="7">
    <source>
        <dbReference type="Proteomes" id="UP000789342"/>
    </source>
</evidence>
<evidence type="ECO:0000256" key="2">
    <source>
        <dbReference type="PIRSR" id="PIRSR006232-1"/>
    </source>
</evidence>
<dbReference type="Pfam" id="PF02678">
    <property type="entry name" value="Pirin"/>
    <property type="match status" value="1"/>
</dbReference>
<dbReference type="InterPro" id="IPR011051">
    <property type="entry name" value="RmlC_Cupin_sf"/>
</dbReference>
<dbReference type="InterPro" id="IPR003829">
    <property type="entry name" value="Pirin_N_dom"/>
</dbReference>
<keyword evidence="7" id="KW-1185">Reference proteome</keyword>
<proteinExistence type="inferred from homology"/>
<evidence type="ECO:0000259" key="4">
    <source>
        <dbReference type="Pfam" id="PF02678"/>
    </source>
</evidence>
<dbReference type="OrthoDB" id="10261807at2759"/>
<dbReference type="InterPro" id="IPR012093">
    <property type="entry name" value="Pirin"/>
</dbReference>
<keyword evidence="2" id="KW-0479">Metal-binding</keyword>
<organism evidence="6 7">
    <name type="scientific">Acaulospora morrowiae</name>
    <dbReference type="NCBI Taxonomy" id="94023"/>
    <lineage>
        <taxon>Eukaryota</taxon>
        <taxon>Fungi</taxon>
        <taxon>Fungi incertae sedis</taxon>
        <taxon>Mucoromycota</taxon>
        <taxon>Glomeromycotina</taxon>
        <taxon>Glomeromycetes</taxon>
        <taxon>Diversisporales</taxon>
        <taxon>Acaulosporaceae</taxon>
        <taxon>Acaulospora</taxon>
    </lineage>
</organism>
<evidence type="ECO:0000256" key="1">
    <source>
        <dbReference type="ARBA" id="ARBA00008416"/>
    </source>
</evidence>
<gene>
    <name evidence="6" type="ORF">AMORRO_LOCUS1459</name>
</gene>
<keyword evidence="2" id="KW-0408">Iron</keyword>
<feature type="binding site" evidence="2">
    <location>
        <position position="60"/>
    </location>
    <ligand>
        <name>Fe cation</name>
        <dbReference type="ChEBI" id="CHEBI:24875"/>
    </ligand>
</feature>
<dbReference type="CDD" id="cd02910">
    <property type="entry name" value="cupin_Yhhw_N"/>
    <property type="match status" value="1"/>
</dbReference>
<dbReference type="EMBL" id="CAJVPV010000546">
    <property type="protein sequence ID" value="CAG8462351.1"/>
    <property type="molecule type" value="Genomic_DNA"/>
</dbReference>
<accession>A0A9N8VS21</accession>
<comment type="caution">
    <text evidence="6">The sequence shown here is derived from an EMBL/GenBank/DDBJ whole genome shotgun (WGS) entry which is preliminary data.</text>
</comment>
<feature type="binding site" evidence="2">
    <location>
        <position position="106"/>
    </location>
    <ligand>
        <name>Fe cation</name>
        <dbReference type="ChEBI" id="CHEBI:24875"/>
    </ligand>
</feature>
<dbReference type="Pfam" id="PF17954">
    <property type="entry name" value="Pirin_C_2"/>
    <property type="match status" value="1"/>
</dbReference>
<name>A0A9N8VS21_9GLOM</name>
<dbReference type="InterPro" id="IPR041602">
    <property type="entry name" value="Quercetinase_C"/>
</dbReference>
<reference evidence="6" key="1">
    <citation type="submission" date="2021-06" db="EMBL/GenBank/DDBJ databases">
        <authorList>
            <person name="Kallberg Y."/>
            <person name="Tangrot J."/>
            <person name="Rosling A."/>
        </authorList>
    </citation>
    <scope>NUCLEOTIDE SEQUENCE</scope>
    <source>
        <strain evidence="6">CL551</strain>
    </source>
</reference>
<dbReference type="PIRSF" id="PIRSF006232">
    <property type="entry name" value="Pirin"/>
    <property type="match status" value="1"/>
</dbReference>
<comment type="cofactor">
    <cofactor evidence="2">
        <name>Fe cation</name>
        <dbReference type="ChEBI" id="CHEBI:24875"/>
    </cofactor>
    <text evidence="2">Binds 1 Fe cation per subunit.</text>
</comment>
<feature type="domain" description="Quercetin 2,3-dioxygenase C-terminal cupin" evidence="5">
    <location>
        <begin position="159"/>
        <end position="249"/>
    </location>
</feature>
<dbReference type="SUPFAM" id="SSF51182">
    <property type="entry name" value="RmlC-like cupins"/>
    <property type="match status" value="1"/>
</dbReference>
<protein>
    <submittedName>
        <fullName evidence="6">5669_t:CDS:1</fullName>
    </submittedName>
</protein>
<comment type="similarity">
    <text evidence="1 3">Belongs to the pirin family.</text>
</comment>
<sequence>MSCKITVRRSEDRGHANHRGINTHHTFSFANYYDANFQNFGALTVINEDIVASNSGFGTHPHREFEIFSYIISGELQHKDSMDNEEILKRGDVQFTTAGTGIFHSEYNIHTSLPVHFLQIWVKPDDPRLTPNYHTKTFPEAVKLNNLVHIISPAESETDDPDSTIKIHTDFHMFASILEPGRKVVHKVRGTNKPRKVYVHLASTGGELKINDELLKQGDGAFVTNVKCDDEISFESTGTKNAEFVLFDLA</sequence>
<dbReference type="AlphaFoldDB" id="A0A9N8VS21"/>
<feature type="domain" description="Pirin N-terminal" evidence="4">
    <location>
        <begin position="13"/>
        <end position="122"/>
    </location>
</feature>
<evidence type="ECO:0000256" key="3">
    <source>
        <dbReference type="RuleBase" id="RU003457"/>
    </source>
</evidence>
<dbReference type="PANTHER" id="PTHR43212:SF3">
    <property type="entry name" value="QUERCETIN 2,3-DIOXYGENASE"/>
    <property type="match status" value="1"/>
</dbReference>